<keyword evidence="1" id="KW-1133">Transmembrane helix</keyword>
<keyword evidence="2" id="KW-0732">Signal</keyword>
<feature type="chain" id="PRO_5015155804" evidence="2">
    <location>
        <begin position="25"/>
        <end position="101"/>
    </location>
</feature>
<dbReference type="InParanoid" id="A0A2P5E2W8"/>
<gene>
    <name evidence="3" type="ORF">TorRG33x02_235010</name>
</gene>
<organism evidence="3 4">
    <name type="scientific">Trema orientale</name>
    <name type="common">Charcoal tree</name>
    <name type="synonym">Celtis orientalis</name>
    <dbReference type="NCBI Taxonomy" id="63057"/>
    <lineage>
        <taxon>Eukaryota</taxon>
        <taxon>Viridiplantae</taxon>
        <taxon>Streptophyta</taxon>
        <taxon>Embryophyta</taxon>
        <taxon>Tracheophyta</taxon>
        <taxon>Spermatophyta</taxon>
        <taxon>Magnoliopsida</taxon>
        <taxon>eudicotyledons</taxon>
        <taxon>Gunneridae</taxon>
        <taxon>Pentapetalae</taxon>
        <taxon>rosids</taxon>
        <taxon>fabids</taxon>
        <taxon>Rosales</taxon>
        <taxon>Cannabaceae</taxon>
        <taxon>Trema</taxon>
    </lineage>
</organism>
<evidence type="ECO:0000313" key="3">
    <source>
        <dbReference type="EMBL" id="PON79882.1"/>
    </source>
</evidence>
<keyword evidence="4" id="KW-1185">Reference proteome</keyword>
<evidence type="ECO:0000256" key="1">
    <source>
        <dbReference type="SAM" id="Phobius"/>
    </source>
</evidence>
<comment type="caution">
    <text evidence="3">The sequence shown here is derived from an EMBL/GenBank/DDBJ whole genome shotgun (WGS) entry which is preliminary data.</text>
</comment>
<dbReference type="OrthoDB" id="10403300at2759"/>
<proteinExistence type="predicted"/>
<dbReference type="EMBL" id="JXTC01000233">
    <property type="protein sequence ID" value="PON79882.1"/>
    <property type="molecule type" value="Genomic_DNA"/>
</dbReference>
<keyword evidence="1" id="KW-0812">Transmembrane</keyword>
<feature type="transmembrane region" description="Helical" evidence="1">
    <location>
        <begin position="78"/>
        <end position="98"/>
    </location>
</feature>
<protein>
    <submittedName>
        <fullName evidence="3">Uncharacterized protein</fullName>
    </submittedName>
</protein>
<name>A0A2P5E2W8_TREOI</name>
<sequence>MAFNNVSVLNVALPVLLVVATADARFDLFKVLDSENKPYLLQSGTHLKYMNGLLVAIAASVLKINGANPNACAGTLKVVAIPLVKLASALVRFLPYAFVWT</sequence>
<evidence type="ECO:0000313" key="4">
    <source>
        <dbReference type="Proteomes" id="UP000237000"/>
    </source>
</evidence>
<reference evidence="4" key="1">
    <citation type="submission" date="2016-06" db="EMBL/GenBank/DDBJ databases">
        <title>Parallel loss of symbiosis genes in relatives of nitrogen-fixing non-legume Parasponia.</title>
        <authorList>
            <person name="Van Velzen R."/>
            <person name="Holmer R."/>
            <person name="Bu F."/>
            <person name="Rutten L."/>
            <person name="Van Zeijl A."/>
            <person name="Liu W."/>
            <person name="Santuari L."/>
            <person name="Cao Q."/>
            <person name="Sharma T."/>
            <person name="Shen D."/>
            <person name="Roswanjaya Y."/>
            <person name="Wardhani T."/>
            <person name="Kalhor M.S."/>
            <person name="Jansen J."/>
            <person name="Van den Hoogen J."/>
            <person name="Gungor B."/>
            <person name="Hartog M."/>
            <person name="Hontelez J."/>
            <person name="Verver J."/>
            <person name="Yang W.-C."/>
            <person name="Schijlen E."/>
            <person name="Repin R."/>
            <person name="Schilthuizen M."/>
            <person name="Schranz E."/>
            <person name="Heidstra R."/>
            <person name="Miyata K."/>
            <person name="Fedorova E."/>
            <person name="Kohlen W."/>
            <person name="Bisseling T."/>
            <person name="Smit S."/>
            <person name="Geurts R."/>
        </authorList>
    </citation>
    <scope>NUCLEOTIDE SEQUENCE [LARGE SCALE GENOMIC DNA]</scope>
    <source>
        <strain evidence="4">cv. RG33-2</strain>
    </source>
</reference>
<accession>A0A2P5E2W8</accession>
<dbReference type="Proteomes" id="UP000237000">
    <property type="component" value="Unassembled WGS sequence"/>
</dbReference>
<feature type="signal peptide" evidence="2">
    <location>
        <begin position="1"/>
        <end position="24"/>
    </location>
</feature>
<feature type="transmembrane region" description="Helical" evidence="1">
    <location>
        <begin position="46"/>
        <end position="66"/>
    </location>
</feature>
<keyword evidence="1" id="KW-0472">Membrane</keyword>
<dbReference type="AlphaFoldDB" id="A0A2P5E2W8"/>
<evidence type="ECO:0000256" key="2">
    <source>
        <dbReference type="SAM" id="SignalP"/>
    </source>
</evidence>